<evidence type="ECO:0000313" key="1">
    <source>
        <dbReference type="EMBL" id="ARU48673.1"/>
    </source>
</evidence>
<keyword evidence="2" id="KW-1185">Reference proteome</keyword>
<dbReference type="AlphaFoldDB" id="A0A1Y0HN92"/>
<accession>A0A1Y0HN92</accession>
<gene>
    <name evidence="1" type="ORF">Sdiek1_1510</name>
</gene>
<proteinExistence type="predicted"/>
<dbReference type="Proteomes" id="UP000196005">
    <property type="component" value="Chromosome"/>
</dbReference>
<evidence type="ECO:0000313" key="2">
    <source>
        <dbReference type="Proteomes" id="UP000196005"/>
    </source>
</evidence>
<dbReference type="EMBL" id="CP021416">
    <property type="protein sequence ID" value="ARU48673.1"/>
    <property type="molecule type" value="Genomic_DNA"/>
</dbReference>
<organism evidence="1 2">
    <name type="scientific">Sulfurospirillum diekertiae</name>
    <dbReference type="NCBI Taxonomy" id="1854492"/>
    <lineage>
        <taxon>Bacteria</taxon>
        <taxon>Pseudomonadati</taxon>
        <taxon>Campylobacterota</taxon>
        <taxon>Epsilonproteobacteria</taxon>
        <taxon>Campylobacterales</taxon>
        <taxon>Sulfurospirillaceae</taxon>
        <taxon>Sulfurospirillum</taxon>
    </lineage>
</organism>
<sequence>MLLKKSWHYSTFSVPLWQNRGMKKEILYLTEYLAKSESEQERTFYALLIQNLADLEVYSPTKLTQAQIASLMSRQGLSVPSSFKEGIQALDTLFESFIPKPLQEAKKTLFMTLLHANFPKKKGFLSVSLELFLSQLEPVEMSIYESLLAYVAGLNRALALFFILGKEDTQNFTPERLVAFGESLHGKLLAFLFNEEETALLNQGLKELLGVYLSLYGKYLYM</sequence>
<reference evidence="2" key="1">
    <citation type="submission" date="2017-05" db="EMBL/GenBank/DDBJ databases">
        <title>Dechlorination kinetics govern the competition between two new strains of the genus Sulfurospirillum.</title>
        <authorList>
            <person name="Buttet G.F."/>
            <person name="Murray A.M."/>
            <person name="Goris T."/>
            <person name="Burion M."/>
            <person name="Lin B."/>
            <person name="Rolle M."/>
            <person name="Maillard J."/>
        </authorList>
    </citation>
    <scope>NUCLEOTIDE SEQUENCE [LARGE SCALE GENOMIC DNA]</scope>
    <source>
        <strain evidence="2">SL2-1</strain>
    </source>
</reference>
<name>A0A1Y0HN92_9BACT</name>
<protein>
    <submittedName>
        <fullName evidence="1">Uncharacterized protein</fullName>
    </submittedName>
</protein>
<dbReference type="KEGG" id="suls:Sdiek1_1510"/>